<organism evidence="1 2">
    <name type="scientific">Armillaria solidipes</name>
    <dbReference type="NCBI Taxonomy" id="1076256"/>
    <lineage>
        <taxon>Eukaryota</taxon>
        <taxon>Fungi</taxon>
        <taxon>Dikarya</taxon>
        <taxon>Basidiomycota</taxon>
        <taxon>Agaricomycotina</taxon>
        <taxon>Agaricomycetes</taxon>
        <taxon>Agaricomycetidae</taxon>
        <taxon>Agaricales</taxon>
        <taxon>Marasmiineae</taxon>
        <taxon>Physalacriaceae</taxon>
        <taxon>Armillaria</taxon>
    </lineage>
</organism>
<gene>
    <name evidence="1" type="ORF">ARMSODRAFT_981249</name>
</gene>
<name>A0A2H3BAS2_9AGAR</name>
<protein>
    <submittedName>
        <fullName evidence="1">Uncharacterized protein</fullName>
    </submittedName>
</protein>
<keyword evidence="2" id="KW-1185">Reference proteome</keyword>
<proteinExistence type="predicted"/>
<evidence type="ECO:0000313" key="2">
    <source>
        <dbReference type="Proteomes" id="UP000218334"/>
    </source>
</evidence>
<accession>A0A2H3BAS2</accession>
<dbReference type="AlphaFoldDB" id="A0A2H3BAS2"/>
<dbReference type="Proteomes" id="UP000218334">
    <property type="component" value="Unassembled WGS sequence"/>
</dbReference>
<dbReference type="EMBL" id="KZ293473">
    <property type="protein sequence ID" value="PBK61677.1"/>
    <property type="molecule type" value="Genomic_DNA"/>
</dbReference>
<reference evidence="2" key="1">
    <citation type="journal article" date="2017" name="Nat. Ecol. Evol.">
        <title>Genome expansion and lineage-specific genetic innovations in the forest pathogenic fungi Armillaria.</title>
        <authorList>
            <person name="Sipos G."/>
            <person name="Prasanna A.N."/>
            <person name="Walter M.C."/>
            <person name="O'Connor E."/>
            <person name="Balint B."/>
            <person name="Krizsan K."/>
            <person name="Kiss B."/>
            <person name="Hess J."/>
            <person name="Varga T."/>
            <person name="Slot J."/>
            <person name="Riley R."/>
            <person name="Boka B."/>
            <person name="Rigling D."/>
            <person name="Barry K."/>
            <person name="Lee J."/>
            <person name="Mihaltcheva S."/>
            <person name="LaButti K."/>
            <person name="Lipzen A."/>
            <person name="Waldron R."/>
            <person name="Moloney N.M."/>
            <person name="Sperisen C."/>
            <person name="Kredics L."/>
            <person name="Vagvoelgyi C."/>
            <person name="Patrignani A."/>
            <person name="Fitzpatrick D."/>
            <person name="Nagy I."/>
            <person name="Doyle S."/>
            <person name="Anderson J.B."/>
            <person name="Grigoriev I.V."/>
            <person name="Gueldener U."/>
            <person name="Muensterkoetter M."/>
            <person name="Nagy L.G."/>
        </authorList>
    </citation>
    <scope>NUCLEOTIDE SEQUENCE [LARGE SCALE GENOMIC DNA]</scope>
    <source>
        <strain evidence="2">28-4</strain>
    </source>
</reference>
<sequence length="139" mass="13993">MVHAVATASGTVVSAIAGPIEILEDTVAVRYVSGGRQHDNDDVYDMNAMEKVGVGGEGRRAACESDSGRHVVPGAIEATENLSSPLEARRVGVVGDGGSTTTTTGLATVYTTAVGPPDGIKSIASARNGLQTSVVVVVG</sequence>
<evidence type="ECO:0000313" key="1">
    <source>
        <dbReference type="EMBL" id="PBK61677.1"/>
    </source>
</evidence>